<proteinExistence type="predicted"/>
<dbReference type="GO" id="GO:0015846">
    <property type="term" value="P:polyamine transport"/>
    <property type="evidence" value="ECO:0007669"/>
    <property type="project" value="InterPro"/>
</dbReference>
<dbReference type="RefSeq" id="WP_312855287.1">
    <property type="nucleotide sequence ID" value="NZ_WJIF01000013.1"/>
</dbReference>
<reference evidence="5 6" key="1">
    <citation type="submission" date="2019-10" db="EMBL/GenBank/DDBJ databases">
        <authorList>
            <person name="Nie G."/>
            <person name="Ming H."/>
            <person name="Yi B."/>
        </authorList>
    </citation>
    <scope>NUCLEOTIDE SEQUENCE [LARGE SCALE GENOMIC DNA]</scope>
    <source>
        <strain evidence="5 6">CFH 90414</strain>
    </source>
</reference>
<keyword evidence="3" id="KW-0732">Signal</keyword>
<keyword evidence="4" id="KW-0574">Periplasm</keyword>
<dbReference type="InterPro" id="IPR006311">
    <property type="entry name" value="TAT_signal"/>
</dbReference>
<dbReference type="PROSITE" id="PS51318">
    <property type="entry name" value="TAT"/>
    <property type="match status" value="1"/>
</dbReference>
<dbReference type="InterPro" id="IPR001188">
    <property type="entry name" value="Sperm_putr-bd"/>
</dbReference>
<dbReference type="AlphaFoldDB" id="A0A6I2F7L2"/>
<evidence type="ECO:0000256" key="4">
    <source>
        <dbReference type="ARBA" id="ARBA00022764"/>
    </source>
</evidence>
<name>A0A6I2F7L2_9MICO</name>
<comment type="subcellular location">
    <subcellularLocation>
        <location evidence="1">Periplasm</location>
    </subcellularLocation>
</comment>
<gene>
    <name evidence="5" type="ORF">GE115_16580</name>
</gene>
<dbReference type="Gene3D" id="3.40.190.10">
    <property type="entry name" value="Periplasmic binding protein-like II"/>
    <property type="match status" value="2"/>
</dbReference>
<evidence type="ECO:0000256" key="2">
    <source>
        <dbReference type="ARBA" id="ARBA00022448"/>
    </source>
</evidence>
<dbReference type="Pfam" id="PF13416">
    <property type="entry name" value="SBP_bac_8"/>
    <property type="match status" value="1"/>
</dbReference>
<dbReference type="PRINTS" id="PR00909">
    <property type="entry name" value="SPERMDNBNDNG"/>
</dbReference>
<evidence type="ECO:0000313" key="6">
    <source>
        <dbReference type="Proteomes" id="UP000431080"/>
    </source>
</evidence>
<dbReference type="EMBL" id="WJIF01000013">
    <property type="protein sequence ID" value="MRG61475.1"/>
    <property type="molecule type" value="Genomic_DNA"/>
</dbReference>
<evidence type="ECO:0000256" key="3">
    <source>
        <dbReference type="ARBA" id="ARBA00022729"/>
    </source>
</evidence>
<dbReference type="PANTHER" id="PTHR30222">
    <property type="entry name" value="SPERMIDINE/PUTRESCINE-BINDING PERIPLASMIC PROTEIN"/>
    <property type="match status" value="1"/>
</dbReference>
<organism evidence="5 6">
    <name type="scientific">Agromyces agglutinans</name>
    <dbReference type="NCBI Taxonomy" id="2662258"/>
    <lineage>
        <taxon>Bacteria</taxon>
        <taxon>Bacillati</taxon>
        <taxon>Actinomycetota</taxon>
        <taxon>Actinomycetes</taxon>
        <taxon>Micrococcales</taxon>
        <taxon>Microbacteriaceae</taxon>
        <taxon>Agromyces</taxon>
    </lineage>
</organism>
<dbReference type="SUPFAM" id="SSF53850">
    <property type="entry name" value="Periplasmic binding protein-like II"/>
    <property type="match status" value="1"/>
</dbReference>
<evidence type="ECO:0000313" key="5">
    <source>
        <dbReference type="EMBL" id="MRG61475.1"/>
    </source>
</evidence>
<keyword evidence="2" id="KW-0813">Transport</keyword>
<dbReference type="InterPro" id="IPR006059">
    <property type="entry name" value="SBP"/>
</dbReference>
<accession>A0A6I2F7L2</accession>
<dbReference type="Proteomes" id="UP000431080">
    <property type="component" value="Unassembled WGS sequence"/>
</dbReference>
<dbReference type="CDD" id="cd13590">
    <property type="entry name" value="PBP2_PotD_PotF_like"/>
    <property type="match status" value="1"/>
</dbReference>
<protein>
    <submittedName>
        <fullName evidence="5">Extracellular solute-binding protein</fullName>
    </submittedName>
</protein>
<keyword evidence="6" id="KW-1185">Reference proteome</keyword>
<dbReference type="GO" id="GO:0042597">
    <property type="term" value="C:periplasmic space"/>
    <property type="evidence" value="ECO:0007669"/>
    <property type="project" value="UniProtKB-SubCell"/>
</dbReference>
<sequence>MTVRPLPQDPIVRSLIVQARKAQLNRRTLLAGGGAGLGALALAACSGGGGQAKPTAAADASKTDATLNWANWAAYIDEDDAGDYPTLVRFTEETGISVNYEVAVDDNNTYYGKVKDQLALGQDIGADLVCLTDWMVSRWIRLGYTQELNHDNIPNLANLVPSLRDPDFDPGRAHSVPWQGGFAGLAWNKEAIPGGLASVSDLWDPSLKGRVGVLSEMRDTMGCIMLENGVDIAGDWGDEEYGAAIDLLREQVESGQVRNIKGNSYLEDLKSEDTLAAIVWSGDITVINAEAGDKWEFAIPSAGGTLWNDNFLVPIGSPRKTNAETLIDYYYRPEVAAEVAAWVNFITPVAGAKEAAMEIDPELAENQLIFPNEETLSTAHIFRSLTGAEEQKYQAEFQSILLGS</sequence>
<comment type="caution">
    <text evidence="5">The sequence shown here is derived from an EMBL/GenBank/DDBJ whole genome shotgun (WGS) entry which is preliminary data.</text>
</comment>
<evidence type="ECO:0000256" key="1">
    <source>
        <dbReference type="ARBA" id="ARBA00004418"/>
    </source>
</evidence>
<dbReference type="GO" id="GO:0019808">
    <property type="term" value="F:polyamine binding"/>
    <property type="evidence" value="ECO:0007669"/>
    <property type="project" value="InterPro"/>
</dbReference>
<dbReference type="PANTHER" id="PTHR30222:SF17">
    <property type="entry name" value="SPERMIDINE_PUTRESCINE-BINDING PERIPLASMIC PROTEIN"/>
    <property type="match status" value="1"/>
</dbReference>